<accession>A0A5C6A991</accession>
<keyword evidence="1" id="KW-1133">Transmembrane helix</keyword>
<organism evidence="3 4">
    <name type="scientific">Botrimarina colliarenosi</name>
    <dbReference type="NCBI Taxonomy" id="2528001"/>
    <lineage>
        <taxon>Bacteria</taxon>
        <taxon>Pseudomonadati</taxon>
        <taxon>Planctomycetota</taxon>
        <taxon>Planctomycetia</taxon>
        <taxon>Pirellulales</taxon>
        <taxon>Lacipirellulaceae</taxon>
        <taxon>Botrimarina</taxon>
    </lineage>
</organism>
<dbReference type="OrthoDB" id="285451at2"/>
<comment type="caution">
    <text evidence="3">The sequence shown here is derived from an EMBL/GenBank/DDBJ whole genome shotgun (WGS) entry which is preliminary data.</text>
</comment>
<evidence type="ECO:0000313" key="4">
    <source>
        <dbReference type="Proteomes" id="UP000317421"/>
    </source>
</evidence>
<protein>
    <submittedName>
        <fullName evidence="3">TadE-like protein</fullName>
    </submittedName>
</protein>
<evidence type="ECO:0000259" key="2">
    <source>
        <dbReference type="Pfam" id="PF07811"/>
    </source>
</evidence>
<dbReference type="EMBL" id="SJPR01000004">
    <property type="protein sequence ID" value="TWT95868.1"/>
    <property type="molecule type" value="Genomic_DNA"/>
</dbReference>
<reference evidence="3 4" key="1">
    <citation type="submission" date="2019-02" db="EMBL/GenBank/DDBJ databases">
        <title>Deep-cultivation of Planctomycetes and their phenomic and genomic characterization uncovers novel biology.</title>
        <authorList>
            <person name="Wiegand S."/>
            <person name="Jogler M."/>
            <person name="Boedeker C."/>
            <person name="Pinto D."/>
            <person name="Vollmers J."/>
            <person name="Rivas-Marin E."/>
            <person name="Kohn T."/>
            <person name="Peeters S.H."/>
            <person name="Heuer A."/>
            <person name="Rast P."/>
            <person name="Oberbeckmann S."/>
            <person name="Bunk B."/>
            <person name="Jeske O."/>
            <person name="Meyerdierks A."/>
            <person name="Storesund J.E."/>
            <person name="Kallscheuer N."/>
            <person name="Luecker S."/>
            <person name="Lage O.M."/>
            <person name="Pohl T."/>
            <person name="Merkel B.J."/>
            <person name="Hornburger P."/>
            <person name="Mueller R.-W."/>
            <person name="Bruemmer F."/>
            <person name="Labrenz M."/>
            <person name="Spormann A.M."/>
            <person name="Op Den Camp H."/>
            <person name="Overmann J."/>
            <person name="Amann R."/>
            <person name="Jetten M.S.M."/>
            <person name="Mascher T."/>
            <person name="Medema M.H."/>
            <person name="Devos D.P."/>
            <person name="Kaster A.-K."/>
            <person name="Ovreas L."/>
            <person name="Rohde M."/>
            <person name="Galperin M.Y."/>
            <person name="Jogler C."/>
        </authorList>
    </citation>
    <scope>NUCLEOTIDE SEQUENCE [LARGE SCALE GENOMIC DNA]</scope>
    <source>
        <strain evidence="3 4">Pla108</strain>
    </source>
</reference>
<keyword evidence="1" id="KW-0472">Membrane</keyword>
<sequence length="147" mass="16342">MRSPPTNRRRFRRLGSRRLLRAGVVTVEFAICAPIVFFFFLSMIEVSRFHVLRHSLDQAVYLGARVGIVPGATAAEVDQAVRDRLALAGVIDPTVTITPSVLNSATTTVTVRVEAPYEENSWTLPKLFSDIDVIAEMTLDHENVAFN</sequence>
<name>A0A5C6A991_9BACT</name>
<evidence type="ECO:0000313" key="3">
    <source>
        <dbReference type="EMBL" id="TWT95868.1"/>
    </source>
</evidence>
<dbReference type="RefSeq" id="WP_146445678.1">
    <property type="nucleotide sequence ID" value="NZ_SJPR01000004.1"/>
</dbReference>
<dbReference type="AlphaFoldDB" id="A0A5C6A991"/>
<keyword evidence="1" id="KW-0812">Transmembrane</keyword>
<dbReference type="InterPro" id="IPR012495">
    <property type="entry name" value="TadE-like_dom"/>
</dbReference>
<dbReference type="Proteomes" id="UP000317421">
    <property type="component" value="Unassembled WGS sequence"/>
</dbReference>
<evidence type="ECO:0000256" key="1">
    <source>
        <dbReference type="SAM" id="Phobius"/>
    </source>
</evidence>
<gene>
    <name evidence="3" type="ORF">Pla108_29450</name>
</gene>
<feature type="transmembrane region" description="Helical" evidence="1">
    <location>
        <begin position="20"/>
        <end position="44"/>
    </location>
</feature>
<dbReference type="Pfam" id="PF07811">
    <property type="entry name" value="TadE"/>
    <property type="match status" value="1"/>
</dbReference>
<feature type="domain" description="TadE-like" evidence="2">
    <location>
        <begin position="23"/>
        <end position="65"/>
    </location>
</feature>
<keyword evidence="4" id="KW-1185">Reference proteome</keyword>
<proteinExistence type="predicted"/>